<protein>
    <submittedName>
        <fullName evidence="2">Glyoxalase-like domain-containing protein</fullName>
    </submittedName>
</protein>
<dbReference type="OrthoDB" id="408973at2759"/>
<dbReference type="PANTHER" id="PTHR40265:SF1">
    <property type="entry name" value="GLYOXALASE-LIKE DOMAIN-CONTAINING PROTEIN"/>
    <property type="match status" value="1"/>
</dbReference>
<dbReference type="PANTHER" id="PTHR40265">
    <property type="entry name" value="BLL2707 PROTEIN"/>
    <property type="match status" value="1"/>
</dbReference>
<accession>A0A5C3M1P9</accession>
<keyword evidence="3" id="KW-1185">Reference proteome</keyword>
<sequence length="287" mass="31212">MSVNTRTLDHIVHLTPPGSLEETTEQFKKLGFNVIPGGTHAGGLTANALVVLADGIYLELIFFTHPESDYPPGSPEREKRDANPWSHKPYGWIDYAFLGNGSHQESIAGIINERAKKDGSGAAYLQEQDGGRTRPDGEVLKWLISAPEQNQRRGTLPFFCGDVTPRTLRVPSDPPANTVHPSTAQGIAHVRILTDNLSLIGISKQLTSVIGNEPNSSNDNEVVWSLDSVHLATNAPRLYLSAPSTDAENQYVSDVGTGIYEVGFRIQKGKAGSVMTPYGKIAWILEE</sequence>
<name>A0A5C3M1P9_9AGAR</name>
<evidence type="ECO:0000259" key="1">
    <source>
        <dbReference type="Pfam" id="PF13468"/>
    </source>
</evidence>
<reference evidence="2 3" key="1">
    <citation type="journal article" date="2019" name="Nat. Ecol. Evol.">
        <title>Megaphylogeny resolves global patterns of mushroom evolution.</title>
        <authorList>
            <person name="Varga T."/>
            <person name="Krizsan K."/>
            <person name="Foldi C."/>
            <person name="Dima B."/>
            <person name="Sanchez-Garcia M."/>
            <person name="Sanchez-Ramirez S."/>
            <person name="Szollosi G.J."/>
            <person name="Szarkandi J.G."/>
            <person name="Papp V."/>
            <person name="Albert L."/>
            <person name="Andreopoulos W."/>
            <person name="Angelini C."/>
            <person name="Antonin V."/>
            <person name="Barry K.W."/>
            <person name="Bougher N.L."/>
            <person name="Buchanan P."/>
            <person name="Buyck B."/>
            <person name="Bense V."/>
            <person name="Catcheside P."/>
            <person name="Chovatia M."/>
            <person name="Cooper J."/>
            <person name="Damon W."/>
            <person name="Desjardin D."/>
            <person name="Finy P."/>
            <person name="Geml J."/>
            <person name="Haridas S."/>
            <person name="Hughes K."/>
            <person name="Justo A."/>
            <person name="Karasinski D."/>
            <person name="Kautmanova I."/>
            <person name="Kiss B."/>
            <person name="Kocsube S."/>
            <person name="Kotiranta H."/>
            <person name="LaButti K.M."/>
            <person name="Lechner B.E."/>
            <person name="Liimatainen K."/>
            <person name="Lipzen A."/>
            <person name="Lukacs Z."/>
            <person name="Mihaltcheva S."/>
            <person name="Morgado L.N."/>
            <person name="Niskanen T."/>
            <person name="Noordeloos M.E."/>
            <person name="Ohm R.A."/>
            <person name="Ortiz-Santana B."/>
            <person name="Ovrebo C."/>
            <person name="Racz N."/>
            <person name="Riley R."/>
            <person name="Savchenko A."/>
            <person name="Shiryaev A."/>
            <person name="Soop K."/>
            <person name="Spirin V."/>
            <person name="Szebenyi C."/>
            <person name="Tomsovsky M."/>
            <person name="Tulloss R.E."/>
            <person name="Uehling J."/>
            <person name="Grigoriev I.V."/>
            <person name="Vagvolgyi C."/>
            <person name="Papp T."/>
            <person name="Martin F.M."/>
            <person name="Miettinen O."/>
            <person name="Hibbett D.S."/>
            <person name="Nagy L.G."/>
        </authorList>
    </citation>
    <scope>NUCLEOTIDE SEQUENCE [LARGE SCALE GENOMIC DNA]</scope>
    <source>
        <strain evidence="2 3">CBS 166.37</strain>
    </source>
</reference>
<dbReference type="Proteomes" id="UP000308652">
    <property type="component" value="Unassembled WGS sequence"/>
</dbReference>
<dbReference type="Gene3D" id="3.10.180.10">
    <property type="entry name" value="2,3-Dihydroxybiphenyl 1,2-Dioxygenase, domain 1"/>
    <property type="match status" value="1"/>
</dbReference>
<dbReference type="Pfam" id="PF13468">
    <property type="entry name" value="Glyoxalase_3"/>
    <property type="match status" value="1"/>
</dbReference>
<dbReference type="AlphaFoldDB" id="A0A5C3M1P9"/>
<dbReference type="EMBL" id="ML213627">
    <property type="protein sequence ID" value="TFK34921.1"/>
    <property type="molecule type" value="Genomic_DNA"/>
</dbReference>
<organism evidence="2 3">
    <name type="scientific">Crucibulum laeve</name>
    <dbReference type="NCBI Taxonomy" id="68775"/>
    <lineage>
        <taxon>Eukaryota</taxon>
        <taxon>Fungi</taxon>
        <taxon>Dikarya</taxon>
        <taxon>Basidiomycota</taxon>
        <taxon>Agaricomycotina</taxon>
        <taxon>Agaricomycetes</taxon>
        <taxon>Agaricomycetidae</taxon>
        <taxon>Agaricales</taxon>
        <taxon>Agaricineae</taxon>
        <taxon>Nidulariaceae</taxon>
        <taxon>Crucibulum</taxon>
    </lineage>
</organism>
<evidence type="ECO:0000313" key="3">
    <source>
        <dbReference type="Proteomes" id="UP000308652"/>
    </source>
</evidence>
<gene>
    <name evidence="2" type="ORF">BDQ12DRAFT_737956</name>
</gene>
<evidence type="ECO:0000313" key="2">
    <source>
        <dbReference type="EMBL" id="TFK34921.1"/>
    </source>
</evidence>
<dbReference type="InterPro" id="IPR029068">
    <property type="entry name" value="Glyas_Bleomycin-R_OHBP_Dase"/>
</dbReference>
<dbReference type="InterPro" id="IPR025870">
    <property type="entry name" value="Glyoxalase-like_dom"/>
</dbReference>
<dbReference type="SUPFAM" id="SSF54593">
    <property type="entry name" value="Glyoxalase/Bleomycin resistance protein/Dihydroxybiphenyl dioxygenase"/>
    <property type="match status" value="1"/>
</dbReference>
<proteinExistence type="predicted"/>
<feature type="domain" description="Glyoxalase-like" evidence="1">
    <location>
        <begin position="8"/>
        <end position="197"/>
    </location>
</feature>